<proteinExistence type="predicted"/>
<dbReference type="InterPro" id="IPR036188">
    <property type="entry name" value="FAD/NAD-bd_sf"/>
</dbReference>
<evidence type="ECO:0008006" key="7">
    <source>
        <dbReference type="Google" id="ProtNLM"/>
    </source>
</evidence>
<dbReference type="Gene3D" id="3.50.50.60">
    <property type="entry name" value="FAD/NAD(P)-binding domain"/>
    <property type="match status" value="1"/>
</dbReference>
<evidence type="ECO:0000256" key="5">
    <source>
        <dbReference type="ARBA" id="ARBA00023014"/>
    </source>
</evidence>
<evidence type="ECO:0000256" key="2">
    <source>
        <dbReference type="ARBA" id="ARBA00022723"/>
    </source>
</evidence>
<evidence type="ECO:0000313" key="6">
    <source>
        <dbReference type="EMBL" id="VAX38119.1"/>
    </source>
</evidence>
<name>A0A3B1D7A2_9ZZZZ</name>
<dbReference type="SUPFAM" id="SSF51905">
    <property type="entry name" value="FAD/NAD(P)-binding domain"/>
    <property type="match status" value="1"/>
</dbReference>
<evidence type="ECO:0000256" key="3">
    <source>
        <dbReference type="ARBA" id="ARBA00023002"/>
    </source>
</evidence>
<dbReference type="PANTHER" id="PTHR43498">
    <property type="entry name" value="FERREDOXIN:COB-COM HETERODISULFIDE REDUCTASE SUBUNIT A"/>
    <property type="match status" value="1"/>
</dbReference>
<dbReference type="GO" id="GO:0016491">
    <property type="term" value="F:oxidoreductase activity"/>
    <property type="evidence" value="ECO:0007669"/>
    <property type="project" value="UniProtKB-KW"/>
</dbReference>
<dbReference type="EMBL" id="UOGJ01000150">
    <property type="protein sequence ID" value="VAX38119.1"/>
    <property type="molecule type" value="Genomic_DNA"/>
</dbReference>
<dbReference type="Pfam" id="PF12831">
    <property type="entry name" value="FAD_oxidored"/>
    <property type="match status" value="1"/>
</dbReference>
<dbReference type="GO" id="GO:0046872">
    <property type="term" value="F:metal ion binding"/>
    <property type="evidence" value="ECO:0007669"/>
    <property type="project" value="UniProtKB-KW"/>
</dbReference>
<keyword evidence="2" id="KW-0479">Metal-binding</keyword>
<protein>
    <recommendedName>
        <fullName evidence="7">FAD dependent oxidoreductase</fullName>
    </recommendedName>
</protein>
<evidence type="ECO:0000256" key="4">
    <source>
        <dbReference type="ARBA" id="ARBA00023004"/>
    </source>
</evidence>
<accession>A0A3B1D7A2</accession>
<reference evidence="6" key="1">
    <citation type="submission" date="2018-06" db="EMBL/GenBank/DDBJ databases">
        <authorList>
            <person name="Zhirakovskaya E."/>
        </authorList>
    </citation>
    <scope>NUCLEOTIDE SEQUENCE</scope>
</reference>
<evidence type="ECO:0000256" key="1">
    <source>
        <dbReference type="ARBA" id="ARBA00022485"/>
    </source>
</evidence>
<keyword evidence="3" id="KW-0560">Oxidoreductase</keyword>
<gene>
    <name evidence="6" type="ORF">MNBD_UNCLBAC01-1368</name>
</gene>
<dbReference type="InterPro" id="IPR039650">
    <property type="entry name" value="HdrA-like"/>
</dbReference>
<sequence>MIEQNQKCDVAIVGAGVAGVCAAVTASRNGLKTLLIEKHDFPGGVAVAGMNRFICGLYNNYIPKKGIMGNVLNKGLCQEICEGLKKNSPKTEVVKVGKVYVFPFSTKDIVDVLWSLIDNEKNIIKCFRTHVVGAVKESEVVSELIVEHRNIKREIVPRAVIDCSGNSIISRMLSMAYQSVAVDQLQLTGYSVKVKGLVNVDDMLRVKVPYWAAKLVSKGGVPQHLKYTTFSPGENNSEGYMRINMPYSSEQDMINVARENMQKLYSFLLENLSEFKEACIEEMGREICEREGVRICGEYILTKEDVLNAKKFSNPAVKGAWPIEMWQPNQGPQYQYVKDNDYYEIPFECLKSASLLNLFAAGRCISVSHEALGSTRVMGTCMALGEAAGHMAVKYMYKNSNE</sequence>
<dbReference type="PANTHER" id="PTHR43498:SF1">
    <property type="entry name" value="COB--COM HETERODISULFIDE REDUCTASE IRON-SULFUR SUBUNIT A"/>
    <property type="match status" value="1"/>
</dbReference>
<keyword evidence="1" id="KW-0004">4Fe-4S</keyword>
<dbReference type="AlphaFoldDB" id="A0A3B1D7A2"/>
<dbReference type="GO" id="GO:0051539">
    <property type="term" value="F:4 iron, 4 sulfur cluster binding"/>
    <property type="evidence" value="ECO:0007669"/>
    <property type="project" value="UniProtKB-KW"/>
</dbReference>
<keyword evidence="5" id="KW-0411">Iron-sulfur</keyword>
<keyword evidence="4" id="KW-0408">Iron</keyword>
<organism evidence="6">
    <name type="scientific">hydrothermal vent metagenome</name>
    <dbReference type="NCBI Taxonomy" id="652676"/>
    <lineage>
        <taxon>unclassified sequences</taxon>
        <taxon>metagenomes</taxon>
        <taxon>ecological metagenomes</taxon>
    </lineage>
</organism>